<proteinExistence type="inferred from homology"/>
<evidence type="ECO:0000259" key="3">
    <source>
        <dbReference type="Pfam" id="PF02397"/>
    </source>
</evidence>
<dbReference type="GO" id="GO:0016780">
    <property type="term" value="F:phosphotransferase activity, for other substituted phosphate groups"/>
    <property type="evidence" value="ECO:0007669"/>
    <property type="project" value="TreeGrafter"/>
</dbReference>
<dbReference type="Proteomes" id="UP000663722">
    <property type="component" value="Chromosome"/>
</dbReference>
<dbReference type="AlphaFoldDB" id="A0A975BTB3"/>
<dbReference type="PANTHER" id="PTHR30576:SF0">
    <property type="entry name" value="UNDECAPRENYL-PHOSPHATE N-ACETYLGALACTOSAMINYL 1-PHOSPHATE TRANSFERASE-RELATED"/>
    <property type="match status" value="1"/>
</dbReference>
<keyword evidence="2" id="KW-1133">Transmembrane helix</keyword>
<dbReference type="KEGG" id="dmm:dnm_068060"/>
<keyword evidence="4" id="KW-0808">Transferase</keyword>
<keyword evidence="2" id="KW-0812">Transmembrane</keyword>
<keyword evidence="2" id="KW-0472">Membrane</keyword>
<gene>
    <name evidence="4" type="ORF">dnm_068060</name>
</gene>
<keyword evidence="5" id="KW-1185">Reference proteome</keyword>
<evidence type="ECO:0000256" key="1">
    <source>
        <dbReference type="ARBA" id="ARBA00006464"/>
    </source>
</evidence>
<evidence type="ECO:0000313" key="4">
    <source>
        <dbReference type="EMBL" id="QTA90745.1"/>
    </source>
</evidence>
<evidence type="ECO:0000313" key="5">
    <source>
        <dbReference type="Proteomes" id="UP000663722"/>
    </source>
</evidence>
<sequence>MMIQRGPRRCGRVSGYLVTYKFFYRVWNLILLIPVLFAALPVISLLYVILFFTQGFPVFYKGRRLGKDKKPFDMYKFRTLVVGADKHTKDCVLPVRSGLETPLGKFLRESRLDELPQLFNVLKGEMNFIGPRPVRPEIANKAADKIKNYDIRFCVTPGLVGYTQLFMTHRTPKKIRARFNSYFCRRKVIFWKEPLILAMTIMGMIRKMRVFLWSRFSGFIKKEQSENRQLTALTQKAAPLKPDFKEKRFFLSYSLAEKKVVIVSITDHKFTCACVLSDIDDNTFTFFSSIPLSEGDSRFLLQMNIASSKKQIKAYCFGTVVKKEMIPGESENTDVKTDNGSGSGYFYWVCYKPVSDFDFYKIDKYFLNNSILC</sequence>
<dbReference type="EMBL" id="CP061800">
    <property type="protein sequence ID" value="QTA90745.1"/>
    <property type="molecule type" value="Genomic_DNA"/>
</dbReference>
<dbReference type="RefSeq" id="WP_207678802.1">
    <property type="nucleotide sequence ID" value="NZ_CP061800.1"/>
</dbReference>
<dbReference type="InterPro" id="IPR003362">
    <property type="entry name" value="Bact_transf"/>
</dbReference>
<dbReference type="PANTHER" id="PTHR30576">
    <property type="entry name" value="COLANIC BIOSYNTHESIS UDP-GLUCOSE LIPID CARRIER TRANSFERASE"/>
    <property type="match status" value="1"/>
</dbReference>
<name>A0A975BTB3_9BACT</name>
<evidence type="ECO:0000256" key="2">
    <source>
        <dbReference type="SAM" id="Phobius"/>
    </source>
</evidence>
<protein>
    <submittedName>
        <fullName evidence="4">Bacterial sugar transferase domain-containing protein</fullName>
    </submittedName>
</protein>
<organism evidence="4 5">
    <name type="scientific">Desulfonema magnum</name>
    <dbReference type="NCBI Taxonomy" id="45655"/>
    <lineage>
        <taxon>Bacteria</taxon>
        <taxon>Pseudomonadati</taxon>
        <taxon>Thermodesulfobacteriota</taxon>
        <taxon>Desulfobacteria</taxon>
        <taxon>Desulfobacterales</taxon>
        <taxon>Desulfococcaceae</taxon>
        <taxon>Desulfonema</taxon>
    </lineage>
</organism>
<dbReference type="Pfam" id="PF02397">
    <property type="entry name" value="Bac_transf"/>
    <property type="match status" value="1"/>
</dbReference>
<comment type="similarity">
    <text evidence="1">Belongs to the bacterial sugar transferase family.</text>
</comment>
<feature type="transmembrane region" description="Helical" evidence="2">
    <location>
        <begin position="29"/>
        <end position="60"/>
    </location>
</feature>
<feature type="domain" description="Bacterial sugar transferase" evidence="3">
    <location>
        <begin position="25"/>
        <end position="205"/>
    </location>
</feature>
<reference evidence="4" key="1">
    <citation type="journal article" date="2021" name="Microb. Physiol.">
        <title>Proteogenomic Insights into the Physiology of Marine, Sulfate-Reducing, Filamentous Desulfonema limicola and Desulfonema magnum.</title>
        <authorList>
            <person name="Schnaars V."/>
            <person name="Wohlbrand L."/>
            <person name="Scheve S."/>
            <person name="Hinrichs C."/>
            <person name="Reinhardt R."/>
            <person name="Rabus R."/>
        </authorList>
    </citation>
    <scope>NUCLEOTIDE SEQUENCE</scope>
    <source>
        <strain evidence="4">4be13</strain>
    </source>
</reference>
<accession>A0A975BTB3</accession>